<evidence type="ECO:0000313" key="3">
    <source>
        <dbReference type="Proteomes" id="UP000265742"/>
    </source>
</evidence>
<evidence type="ECO:0000313" key="2">
    <source>
        <dbReference type="EMBL" id="RIX30682.1"/>
    </source>
</evidence>
<dbReference type="Proteomes" id="UP000265742">
    <property type="component" value="Unassembled WGS sequence"/>
</dbReference>
<feature type="transmembrane region" description="Helical" evidence="1">
    <location>
        <begin position="64"/>
        <end position="84"/>
    </location>
</feature>
<dbReference type="EMBL" id="QXTG01000001">
    <property type="protein sequence ID" value="RIX30682.1"/>
    <property type="molecule type" value="Genomic_DNA"/>
</dbReference>
<protein>
    <submittedName>
        <fullName evidence="2">Uncharacterized protein</fullName>
    </submittedName>
</protein>
<keyword evidence="1" id="KW-0472">Membrane</keyword>
<organism evidence="2 3">
    <name type="scientific">Amnibacterium setariae</name>
    <dbReference type="NCBI Taxonomy" id="2306585"/>
    <lineage>
        <taxon>Bacteria</taxon>
        <taxon>Bacillati</taxon>
        <taxon>Actinomycetota</taxon>
        <taxon>Actinomycetes</taxon>
        <taxon>Micrococcales</taxon>
        <taxon>Microbacteriaceae</taxon>
        <taxon>Amnibacterium</taxon>
    </lineage>
</organism>
<keyword evidence="3" id="KW-1185">Reference proteome</keyword>
<evidence type="ECO:0000256" key="1">
    <source>
        <dbReference type="SAM" id="Phobius"/>
    </source>
</evidence>
<sequence>MATGVGQARVMTSNLDTRAASTGDRRRSRAYLAEFVPGIAAYVLLLSAALLWGGFDGTSPGRFVWALLPVLPMIWIAVAVLRHLRRLDEYQRARTLSGLGAGFAVAMLASIALGILQSAGLELEGSGFWIYALGMATWGISAAVTSRR</sequence>
<feature type="transmembrane region" description="Helical" evidence="1">
    <location>
        <begin position="128"/>
        <end position="145"/>
    </location>
</feature>
<feature type="transmembrane region" description="Helical" evidence="1">
    <location>
        <begin position="96"/>
        <end position="116"/>
    </location>
</feature>
<proteinExistence type="predicted"/>
<name>A0A3A1U2P5_9MICO</name>
<dbReference type="AlphaFoldDB" id="A0A3A1U2P5"/>
<feature type="transmembrane region" description="Helical" evidence="1">
    <location>
        <begin position="31"/>
        <end position="52"/>
    </location>
</feature>
<keyword evidence="1" id="KW-1133">Transmembrane helix</keyword>
<gene>
    <name evidence="2" type="ORF">D1781_04515</name>
</gene>
<comment type="caution">
    <text evidence="2">The sequence shown here is derived from an EMBL/GenBank/DDBJ whole genome shotgun (WGS) entry which is preliminary data.</text>
</comment>
<accession>A0A3A1U2P5</accession>
<keyword evidence="1" id="KW-0812">Transmembrane</keyword>
<reference evidence="3" key="1">
    <citation type="submission" date="2018-09" db="EMBL/GenBank/DDBJ databases">
        <authorList>
            <person name="Kim I."/>
        </authorList>
    </citation>
    <scope>NUCLEOTIDE SEQUENCE [LARGE SCALE GENOMIC DNA]</scope>
    <source>
        <strain evidence="3">DD4a</strain>
    </source>
</reference>